<feature type="transmembrane region" description="Helical" evidence="1">
    <location>
        <begin position="66"/>
        <end position="85"/>
    </location>
</feature>
<comment type="caution">
    <text evidence="2">The sequence shown here is derived from an EMBL/GenBank/DDBJ whole genome shotgun (WGS) entry which is preliminary data.</text>
</comment>
<dbReference type="PANTHER" id="PTHR36007:SF2">
    <property type="entry name" value="TRANSPORT PROTEIN-RELATED"/>
    <property type="match status" value="1"/>
</dbReference>
<organism evidence="2 3">
    <name type="scientific">Anoxynatronum sibiricum</name>
    <dbReference type="NCBI Taxonomy" id="210623"/>
    <lineage>
        <taxon>Bacteria</taxon>
        <taxon>Bacillati</taxon>
        <taxon>Bacillota</taxon>
        <taxon>Clostridia</taxon>
        <taxon>Eubacteriales</taxon>
        <taxon>Clostridiaceae</taxon>
        <taxon>Anoxynatronum</taxon>
    </lineage>
</organism>
<keyword evidence="1" id="KW-0472">Membrane</keyword>
<feature type="transmembrane region" description="Helical" evidence="1">
    <location>
        <begin position="105"/>
        <end position="127"/>
    </location>
</feature>
<dbReference type="EMBL" id="JBCITM010000008">
    <property type="protein sequence ID" value="MEN1760692.1"/>
    <property type="molecule type" value="Genomic_DNA"/>
</dbReference>
<sequence>MSEALISGLALFSVFSGKSIKIMIQWACNGIMLISFINPRDSTGGFFTEKKQLIEERSAELHMEHLFTWIRNEFLVFFMAALPIIELRGSIPFGLSLGFSPWHAFFISLAGSLLPVPFIVFGIRPVFDILSRLHPLLDRLIHGLTSRTMAKGERARRFGFVGLIFLVAIPLPGTGVWTGSLAAVLLNLRFKLAFPAIFIGNVIAGLLVLSGSTGLLRLFQP</sequence>
<dbReference type="PANTHER" id="PTHR36007">
    <property type="entry name" value="TRANSPORT PROTEIN-RELATED"/>
    <property type="match status" value="1"/>
</dbReference>
<feature type="transmembrane region" description="Helical" evidence="1">
    <location>
        <begin position="192"/>
        <end position="219"/>
    </location>
</feature>
<keyword evidence="3" id="KW-1185">Reference proteome</keyword>
<evidence type="ECO:0000256" key="1">
    <source>
        <dbReference type="SAM" id="Phobius"/>
    </source>
</evidence>
<dbReference type="RefSeq" id="WP_343186011.1">
    <property type="nucleotide sequence ID" value="NZ_JBCITM010000008.1"/>
</dbReference>
<keyword evidence="1" id="KW-0812">Transmembrane</keyword>
<evidence type="ECO:0000313" key="3">
    <source>
        <dbReference type="Proteomes" id="UP001407405"/>
    </source>
</evidence>
<reference evidence="2 3" key="1">
    <citation type="submission" date="2024-04" db="EMBL/GenBank/DDBJ databases">
        <title>Genome sequencing and metabolic network reconstruction of aminoacids and betaine degradation by Anoxynatronum sibiricum.</title>
        <authorList>
            <person name="Detkova E.N."/>
            <person name="Boltjanskaja Y.V."/>
            <person name="Mardanov A.V."/>
            <person name="Kevbrin V."/>
        </authorList>
    </citation>
    <scope>NUCLEOTIDE SEQUENCE [LARGE SCALE GENOMIC DNA]</scope>
    <source>
        <strain evidence="2 3">Z-7981</strain>
    </source>
</reference>
<protein>
    <submittedName>
        <fullName evidence="2">Small multi-drug export protein</fullName>
    </submittedName>
</protein>
<dbReference type="Pfam" id="PF06695">
    <property type="entry name" value="Sm_multidrug_ex"/>
    <property type="match status" value="1"/>
</dbReference>
<dbReference type="InterPro" id="IPR009577">
    <property type="entry name" value="Sm_multidrug_ex"/>
</dbReference>
<feature type="transmembrane region" description="Helical" evidence="1">
    <location>
        <begin position="158"/>
        <end position="186"/>
    </location>
</feature>
<evidence type="ECO:0000313" key="2">
    <source>
        <dbReference type="EMBL" id="MEN1760692.1"/>
    </source>
</evidence>
<keyword evidence="1" id="KW-1133">Transmembrane helix</keyword>
<name>A0ABU9VU44_9CLOT</name>
<accession>A0ABU9VU44</accession>
<dbReference type="Proteomes" id="UP001407405">
    <property type="component" value="Unassembled WGS sequence"/>
</dbReference>
<proteinExistence type="predicted"/>
<gene>
    <name evidence="2" type="ORF">AAIG11_09420</name>
</gene>